<dbReference type="EC" id="2.1.1.210" evidence="6"/>
<evidence type="ECO:0000259" key="4">
    <source>
        <dbReference type="Pfam" id="PF00891"/>
    </source>
</evidence>
<dbReference type="InterPro" id="IPR012967">
    <property type="entry name" value="COMT_dimerisation"/>
</dbReference>
<keyword evidence="2 6" id="KW-0808">Transferase</keyword>
<dbReference type="InterPro" id="IPR036390">
    <property type="entry name" value="WH_DNA-bd_sf"/>
</dbReference>
<dbReference type="RefSeq" id="WP_094018981.1">
    <property type="nucleotide sequence ID" value="NZ_FXYF01000001.1"/>
</dbReference>
<dbReference type="EMBL" id="FXYF01000001">
    <property type="protein sequence ID" value="SMX31868.1"/>
    <property type="molecule type" value="Genomic_DNA"/>
</dbReference>
<reference evidence="6 7" key="1">
    <citation type="submission" date="2017-05" db="EMBL/GenBank/DDBJ databases">
        <authorList>
            <person name="Song R."/>
            <person name="Chenine A.L."/>
            <person name="Ruprecht R.M."/>
        </authorList>
    </citation>
    <scope>NUCLEOTIDE SEQUENCE [LARGE SCALE GENOMIC DNA]</scope>
    <source>
        <strain evidence="6 7">CECT 8898</strain>
    </source>
</reference>
<feature type="domain" description="O-methyltransferase C-terminal" evidence="4">
    <location>
        <begin position="140"/>
        <end position="353"/>
    </location>
</feature>
<dbReference type="GO" id="GO:0046983">
    <property type="term" value="F:protein dimerization activity"/>
    <property type="evidence" value="ECO:0007669"/>
    <property type="project" value="InterPro"/>
</dbReference>
<dbReference type="GO" id="GO:0043803">
    <property type="term" value="F:hydroxyneurosporene-O-methyltransferase activity"/>
    <property type="evidence" value="ECO:0007669"/>
    <property type="project" value="UniProtKB-EC"/>
</dbReference>
<evidence type="ECO:0000256" key="1">
    <source>
        <dbReference type="ARBA" id="ARBA00022603"/>
    </source>
</evidence>
<dbReference type="Pfam" id="PF00891">
    <property type="entry name" value="Methyltransf_2"/>
    <property type="match status" value="1"/>
</dbReference>
<protein>
    <submittedName>
        <fullName evidence="6">Demethylspheroidene O-methyltransferase</fullName>
        <ecNumber evidence="6">2.1.1.210</ecNumber>
    </submittedName>
</protein>
<gene>
    <name evidence="6" type="primary">crtF</name>
    <name evidence="6" type="ORF">MAA8898_00066</name>
</gene>
<dbReference type="InterPro" id="IPR029063">
    <property type="entry name" value="SAM-dependent_MTases_sf"/>
</dbReference>
<keyword evidence="3" id="KW-0949">S-adenosyl-L-methionine</keyword>
<feature type="domain" description="O-methyltransferase dimerisation" evidence="5">
    <location>
        <begin position="49"/>
        <end position="123"/>
    </location>
</feature>
<dbReference type="PANTHER" id="PTHR43712:SF2">
    <property type="entry name" value="O-METHYLTRANSFERASE CICE"/>
    <property type="match status" value="1"/>
</dbReference>
<dbReference type="Gene3D" id="1.10.10.10">
    <property type="entry name" value="Winged helix-like DNA-binding domain superfamily/Winged helix DNA-binding domain"/>
    <property type="match status" value="1"/>
</dbReference>
<proteinExistence type="predicted"/>
<dbReference type="SUPFAM" id="SSF46785">
    <property type="entry name" value="Winged helix' DNA-binding domain"/>
    <property type="match status" value="1"/>
</dbReference>
<dbReference type="PANTHER" id="PTHR43712">
    <property type="entry name" value="PUTATIVE (AFU_ORTHOLOGUE AFUA_4G14580)-RELATED"/>
    <property type="match status" value="1"/>
</dbReference>
<dbReference type="CDD" id="cd02440">
    <property type="entry name" value="AdoMet_MTases"/>
    <property type="match status" value="1"/>
</dbReference>
<dbReference type="AlphaFoldDB" id="A0A238JMG5"/>
<dbReference type="GO" id="GO:0032259">
    <property type="term" value="P:methylation"/>
    <property type="evidence" value="ECO:0007669"/>
    <property type="project" value="UniProtKB-KW"/>
</dbReference>
<dbReference type="InterPro" id="IPR001077">
    <property type="entry name" value="COMT_C"/>
</dbReference>
<dbReference type="SUPFAM" id="SSF53335">
    <property type="entry name" value="S-adenosyl-L-methionine-dependent methyltransferases"/>
    <property type="match status" value="1"/>
</dbReference>
<evidence type="ECO:0000313" key="7">
    <source>
        <dbReference type="Proteomes" id="UP000207598"/>
    </source>
</evidence>
<keyword evidence="7" id="KW-1185">Reference proteome</keyword>
<dbReference type="OrthoDB" id="7418600at2"/>
<evidence type="ECO:0000259" key="5">
    <source>
        <dbReference type="Pfam" id="PF08100"/>
    </source>
</evidence>
<evidence type="ECO:0000256" key="3">
    <source>
        <dbReference type="ARBA" id="ARBA00022691"/>
    </source>
</evidence>
<organism evidence="6 7">
    <name type="scientific">Maliponia aquimaris</name>
    <dbReference type="NCBI Taxonomy" id="1673631"/>
    <lineage>
        <taxon>Bacteria</taxon>
        <taxon>Pseudomonadati</taxon>
        <taxon>Pseudomonadota</taxon>
        <taxon>Alphaproteobacteria</taxon>
        <taxon>Rhodobacterales</taxon>
        <taxon>Paracoccaceae</taxon>
        <taxon>Maliponia</taxon>
    </lineage>
</organism>
<dbReference type="PROSITE" id="PS51683">
    <property type="entry name" value="SAM_OMT_II"/>
    <property type="match status" value="1"/>
</dbReference>
<accession>A0A238JMG5</accession>
<name>A0A238JMG5_9RHOB</name>
<dbReference type="InterPro" id="IPR016461">
    <property type="entry name" value="COMT-like"/>
</dbReference>
<dbReference type="Proteomes" id="UP000207598">
    <property type="component" value="Unassembled WGS sequence"/>
</dbReference>
<dbReference type="Pfam" id="PF08100">
    <property type="entry name" value="Dimerisation"/>
    <property type="match status" value="1"/>
</dbReference>
<keyword evidence="1 6" id="KW-0489">Methyltransferase</keyword>
<dbReference type="Gene3D" id="3.40.50.150">
    <property type="entry name" value="Vaccinia Virus protein VP39"/>
    <property type="match status" value="1"/>
</dbReference>
<dbReference type="GO" id="GO:0008171">
    <property type="term" value="F:O-methyltransferase activity"/>
    <property type="evidence" value="ECO:0007669"/>
    <property type="project" value="InterPro"/>
</dbReference>
<evidence type="ECO:0000256" key="2">
    <source>
        <dbReference type="ARBA" id="ARBA00022679"/>
    </source>
</evidence>
<dbReference type="InterPro" id="IPR036388">
    <property type="entry name" value="WH-like_DNA-bd_sf"/>
</dbReference>
<evidence type="ECO:0000313" key="6">
    <source>
        <dbReference type="EMBL" id="SMX31868.1"/>
    </source>
</evidence>
<sequence>MADTTPELGRKRWAGWLNRLIASPGFQRRASRWPIARGVARRDGAMIFDLVQGFVRSQALLALVHLNLPRRLLNGPEEVSALARYCGLPEERMRLLLQAGAAMGLMRRKRGDRFALTRQGAALTGVPGLEAMIRHHGAFYRDMGDPVALLRGETQTELAAFWPYVFGAAGAVDPEVTATYSDLMAQSQRLVAQDTLAQVPLKDTCCLMDVGGGTGVFLVEAARAAPQARLVLFDLPAVVTGAQARLAEAGLTARVTIQPGSFRDDPLPRGADTISLVRVLYDHADETVVKLLRAVHDALPPGGRLIVSEPMSGGARPDPQTDVYFAFYTLAMRTGRTRSQAEIAALCRAAGFQEIRQPRARRPYVTAVVVAVRSS</sequence>